<protein>
    <recommendedName>
        <fullName evidence="1">DUF1542 domain-containing protein</fullName>
    </recommendedName>
</protein>
<dbReference type="EMBL" id="JAVRHR010000001">
    <property type="protein sequence ID" value="MDT0605502.1"/>
    <property type="molecule type" value="Genomic_DNA"/>
</dbReference>
<evidence type="ECO:0000313" key="2">
    <source>
        <dbReference type="EMBL" id="MDT0605502.1"/>
    </source>
</evidence>
<dbReference type="RefSeq" id="WP_311349074.1">
    <property type="nucleotide sequence ID" value="NZ_JAVRHR010000001.1"/>
</dbReference>
<organism evidence="2 3">
    <name type="scientific">Croceitalea rosinachiae</name>
    <dbReference type="NCBI Taxonomy" id="3075596"/>
    <lineage>
        <taxon>Bacteria</taxon>
        <taxon>Pseudomonadati</taxon>
        <taxon>Bacteroidota</taxon>
        <taxon>Flavobacteriia</taxon>
        <taxon>Flavobacteriales</taxon>
        <taxon>Flavobacteriaceae</taxon>
        <taxon>Croceitalea</taxon>
    </lineage>
</organism>
<feature type="domain" description="DUF1542" evidence="1">
    <location>
        <begin position="14"/>
        <end position="53"/>
    </location>
</feature>
<name>A0ABU3A5P7_9FLAO</name>
<evidence type="ECO:0000259" key="1">
    <source>
        <dbReference type="Pfam" id="PF07564"/>
    </source>
</evidence>
<comment type="caution">
    <text evidence="2">The sequence shown here is derived from an EMBL/GenBank/DDBJ whole genome shotgun (WGS) entry which is preliminary data.</text>
</comment>
<dbReference type="InterPro" id="IPR011439">
    <property type="entry name" value="DUF1542"/>
</dbReference>
<accession>A0ABU3A5P7</accession>
<proteinExistence type="predicted"/>
<keyword evidence="3" id="KW-1185">Reference proteome</keyword>
<reference evidence="2 3" key="1">
    <citation type="submission" date="2023-09" db="EMBL/GenBank/DDBJ databases">
        <authorList>
            <person name="Rey-Velasco X."/>
        </authorList>
    </citation>
    <scope>NUCLEOTIDE SEQUENCE [LARGE SCALE GENOMIC DNA]</scope>
    <source>
        <strain evidence="2 3">F388</strain>
    </source>
</reference>
<evidence type="ECO:0000313" key="3">
    <source>
        <dbReference type="Proteomes" id="UP001255246"/>
    </source>
</evidence>
<dbReference type="Proteomes" id="UP001255246">
    <property type="component" value="Unassembled WGS sequence"/>
</dbReference>
<dbReference type="Pfam" id="PF07564">
    <property type="entry name" value="DUF1542"/>
    <property type="match status" value="1"/>
</dbReference>
<sequence length="62" mass="7344">MKLKIHSEGQKDHLQELKEKYDQLKTAIKANPKLTDNEKQTGLKKMNEKFVKEKKDSNQKLF</sequence>
<gene>
    <name evidence="2" type="ORF">RM706_00585</name>
</gene>